<accession>A0A932FXQ3</accession>
<evidence type="ECO:0000313" key="3">
    <source>
        <dbReference type="EMBL" id="MBI2875729.1"/>
    </source>
</evidence>
<evidence type="ECO:0000256" key="2">
    <source>
        <dbReference type="SAM" id="MobiDB-lite"/>
    </source>
</evidence>
<dbReference type="EMBL" id="JACPRF010000073">
    <property type="protein sequence ID" value="MBI2875729.1"/>
    <property type="molecule type" value="Genomic_DNA"/>
</dbReference>
<dbReference type="AlphaFoldDB" id="A0A932FXQ3"/>
<comment type="caution">
    <text evidence="3">The sequence shown here is derived from an EMBL/GenBank/DDBJ whole genome shotgun (WGS) entry which is preliminary data.</text>
</comment>
<sequence length="799" mass="87947">MEEDGNREANRPPREIQGPLRGLRILDLGLAGAGPIGPTLLAEWGAEVIKVEIPEMGNIMRRIPPLKNGQAFMHLIEGRHKRSLALDLHTPEGQEAVKRLIRELDIDIVLENYRPGTLERWNLGYEELKKVKEDLILVRVSGFGQEGPYQRRTSYDTVGVAVGGMHHLTGYPDSPPALVGSPMCDYITAAFNALASLIALRYRGKTGRGQVADIPQYEAIFRLSEWSVAAYDKLGLVRQRTGNRHPSFAPGDLYLARDDQWVAIEAPNDKIFARLCHAMGRSELVEDPRFTTIARRVEHADAINGIVAEWAREHDLKEVVDALVEGQVPVSPIYSTREVVEDPHYRARRSILEMEDPVMGESIVPGLVARFSRTPSEIIDTGVPIGAHNQEILREWLKFNEEQIAAAQGKGAGQAGARPSSDKGTPPQTTDRPAKPEREAASAAPFAPPSPALGGLRVLDVGTGLAGSFAATLLAEFGAEVIKVEEPGVGDTLRQMPPFYQGNSLWWAVEGRNKRSITLDLRKARGRELFRQMVATADVVIESFRPGTLERWGLGYVSLREVKPRHVLLRASSFGQSGPYRDRLSGEITACAAGGLTFLNGFPGRAPVRPGYSLASYTAGIFGSMAILAALQEREPSGEGQSIDLALYEPLLRFSRDGIPVYGGTGSIRQRVGSTSPLNLAGLFETREGQWVAVLAPEDKDFARLSRAMGQEELARDPRFNSLVTRQENIEALNALVADWVKEYTLEEVIRVLVEHEVPNGPVYDIEGIAQDPHYQARGNLIEVEDPRLGRIKMQDVVP</sequence>
<dbReference type="InterPro" id="IPR003673">
    <property type="entry name" value="CoA-Trfase_fam_III"/>
</dbReference>
<dbReference type="GO" id="GO:0008410">
    <property type="term" value="F:CoA-transferase activity"/>
    <property type="evidence" value="ECO:0007669"/>
    <property type="project" value="TreeGrafter"/>
</dbReference>
<protein>
    <submittedName>
        <fullName evidence="3">CoA transferase</fullName>
    </submittedName>
</protein>
<evidence type="ECO:0000313" key="4">
    <source>
        <dbReference type="Proteomes" id="UP000769766"/>
    </source>
</evidence>
<dbReference type="Proteomes" id="UP000769766">
    <property type="component" value="Unassembled WGS sequence"/>
</dbReference>
<dbReference type="PANTHER" id="PTHR48207:SF3">
    <property type="entry name" value="SUCCINATE--HYDROXYMETHYLGLUTARATE COA-TRANSFERASE"/>
    <property type="match status" value="1"/>
</dbReference>
<feature type="compositionally biased region" description="Polar residues" evidence="2">
    <location>
        <begin position="422"/>
        <end position="431"/>
    </location>
</feature>
<dbReference type="InterPro" id="IPR023606">
    <property type="entry name" value="CoA-Trfase_III_dom_1_sf"/>
</dbReference>
<gene>
    <name evidence="3" type="ORF">HYY20_02475</name>
</gene>
<keyword evidence="1 3" id="KW-0808">Transferase</keyword>
<name>A0A932FXQ3_UNCTE</name>
<proteinExistence type="predicted"/>
<evidence type="ECO:0000256" key="1">
    <source>
        <dbReference type="ARBA" id="ARBA00022679"/>
    </source>
</evidence>
<dbReference type="InterPro" id="IPR044855">
    <property type="entry name" value="CoA-Trfase_III_dom3_sf"/>
</dbReference>
<organism evidence="3 4">
    <name type="scientific">Tectimicrobiota bacterium</name>
    <dbReference type="NCBI Taxonomy" id="2528274"/>
    <lineage>
        <taxon>Bacteria</taxon>
        <taxon>Pseudomonadati</taxon>
        <taxon>Nitrospinota/Tectimicrobiota group</taxon>
        <taxon>Candidatus Tectimicrobiota</taxon>
    </lineage>
</organism>
<feature type="non-terminal residue" evidence="3">
    <location>
        <position position="799"/>
    </location>
</feature>
<dbReference type="PANTHER" id="PTHR48207">
    <property type="entry name" value="SUCCINATE--HYDROXYMETHYLGLUTARATE COA-TRANSFERASE"/>
    <property type="match status" value="1"/>
</dbReference>
<dbReference type="SUPFAM" id="SSF89796">
    <property type="entry name" value="CoA-transferase family III (CaiB/BaiF)"/>
    <property type="match status" value="2"/>
</dbReference>
<feature type="region of interest" description="Disordered" evidence="2">
    <location>
        <begin position="407"/>
        <end position="448"/>
    </location>
</feature>
<reference evidence="3" key="1">
    <citation type="submission" date="2020-07" db="EMBL/GenBank/DDBJ databases">
        <title>Huge and variable diversity of episymbiotic CPR bacteria and DPANN archaea in groundwater ecosystems.</title>
        <authorList>
            <person name="He C.Y."/>
            <person name="Keren R."/>
            <person name="Whittaker M."/>
            <person name="Farag I.F."/>
            <person name="Doudna J."/>
            <person name="Cate J.H.D."/>
            <person name="Banfield J.F."/>
        </authorList>
    </citation>
    <scope>NUCLEOTIDE SEQUENCE</scope>
    <source>
        <strain evidence="3">NC_groundwater_672_Ag_B-0.1um_62_36</strain>
    </source>
</reference>
<dbReference type="Gene3D" id="3.30.1540.10">
    <property type="entry name" value="formyl-coa transferase, domain 3"/>
    <property type="match status" value="2"/>
</dbReference>
<dbReference type="InterPro" id="IPR050483">
    <property type="entry name" value="CoA-transferase_III_domain"/>
</dbReference>
<dbReference type="Pfam" id="PF02515">
    <property type="entry name" value="CoA_transf_3"/>
    <property type="match status" value="2"/>
</dbReference>
<dbReference type="Gene3D" id="3.40.50.10540">
    <property type="entry name" value="Crotonobetainyl-coa:carnitine coa-transferase, domain 1"/>
    <property type="match status" value="2"/>
</dbReference>